<dbReference type="SUPFAM" id="SSF51621">
    <property type="entry name" value="Phosphoenolpyruvate/pyruvate domain"/>
    <property type="match status" value="1"/>
</dbReference>
<evidence type="ECO:0000256" key="1">
    <source>
        <dbReference type="ARBA" id="ARBA00008676"/>
    </source>
</evidence>
<evidence type="ECO:0000256" key="5">
    <source>
        <dbReference type="ARBA" id="ARBA00022679"/>
    </source>
</evidence>
<keyword evidence="7" id="KW-1185">Reference proteome</keyword>
<proteinExistence type="inferred from homology"/>
<evidence type="ECO:0000256" key="3">
    <source>
        <dbReference type="ARBA" id="ARBA00012618"/>
    </source>
</evidence>
<dbReference type="Gene3D" id="3.20.20.60">
    <property type="entry name" value="Phosphoenolpyruvate-binding domains"/>
    <property type="match status" value="1"/>
</dbReference>
<accession>A0ABR6C9T9</accession>
<dbReference type="PANTHER" id="PTHR20881">
    <property type="entry name" value="3-METHYL-2-OXOBUTANOATE HYDROXYMETHYLTRANSFERASE"/>
    <property type="match status" value="1"/>
</dbReference>
<evidence type="ECO:0000313" key="6">
    <source>
        <dbReference type="EMBL" id="MBA9021360.1"/>
    </source>
</evidence>
<dbReference type="InterPro" id="IPR040442">
    <property type="entry name" value="Pyrv_kinase-like_dom_sf"/>
</dbReference>
<comment type="caution">
    <text evidence="6">The sequence shown here is derived from an EMBL/GenBank/DDBJ whole genome shotgun (WGS) entry which is preliminary data.</text>
</comment>
<protein>
    <recommendedName>
        <fullName evidence="3">3-methyl-2-oxobutanoate hydroxymethyltransferase</fullName>
        <ecNumber evidence="3">2.1.2.11</ecNumber>
    </recommendedName>
</protein>
<comment type="subunit">
    <text evidence="2">Homodecamer; pentamer of dimers.</text>
</comment>
<evidence type="ECO:0000256" key="4">
    <source>
        <dbReference type="ARBA" id="ARBA00022655"/>
    </source>
</evidence>
<name>A0ABR6C9T9_9HYPH</name>
<dbReference type="EMBL" id="JACJHZ010000015">
    <property type="protein sequence ID" value="MBA9021360.1"/>
    <property type="molecule type" value="Genomic_DNA"/>
</dbReference>
<dbReference type="PANTHER" id="PTHR20881:SF0">
    <property type="entry name" value="3-METHYL-2-OXOBUTANOATE HYDROXYMETHYLTRANSFERASE"/>
    <property type="match status" value="1"/>
</dbReference>
<dbReference type="InterPro" id="IPR015813">
    <property type="entry name" value="Pyrv/PenolPyrv_kinase-like_dom"/>
</dbReference>
<dbReference type="Proteomes" id="UP000587524">
    <property type="component" value="Unassembled WGS sequence"/>
</dbReference>
<evidence type="ECO:0000313" key="7">
    <source>
        <dbReference type="Proteomes" id="UP000587524"/>
    </source>
</evidence>
<keyword evidence="4" id="KW-0566">Pantothenate biosynthesis</keyword>
<comment type="similarity">
    <text evidence="1">Belongs to the PanB family.</text>
</comment>
<dbReference type="GO" id="GO:0003864">
    <property type="term" value="F:3-methyl-2-oxobutanoate hydroxymethyltransferase activity"/>
    <property type="evidence" value="ECO:0007669"/>
    <property type="project" value="UniProtKB-EC"/>
</dbReference>
<dbReference type="RefSeq" id="WP_182574623.1">
    <property type="nucleotide sequence ID" value="NZ_JACJHY010000015.1"/>
</dbReference>
<organism evidence="6 7">
    <name type="scientific">Aminobacter ciceronei</name>
    <dbReference type="NCBI Taxonomy" id="150723"/>
    <lineage>
        <taxon>Bacteria</taxon>
        <taxon>Pseudomonadati</taxon>
        <taxon>Pseudomonadota</taxon>
        <taxon>Alphaproteobacteria</taxon>
        <taxon>Hyphomicrobiales</taxon>
        <taxon>Phyllobacteriaceae</taxon>
        <taxon>Aminobacter</taxon>
    </lineage>
</organism>
<keyword evidence="5 6" id="KW-0808">Transferase</keyword>
<dbReference type="InterPro" id="IPR003700">
    <property type="entry name" value="Pantoate_hydroxy_MeTrfase"/>
</dbReference>
<gene>
    <name evidence="6" type="ORF">HNQ97_003366</name>
</gene>
<reference evidence="6 7" key="1">
    <citation type="submission" date="2020-08" db="EMBL/GenBank/DDBJ databases">
        <title>Genomic Encyclopedia of Type Strains, Phase IV (KMG-IV): sequencing the most valuable type-strain genomes for metagenomic binning, comparative biology and taxonomic classification.</title>
        <authorList>
            <person name="Goeker M."/>
        </authorList>
    </citation>
    <scope>NUCLEOTIDE SEQUENCE [LARGE SCALE GENOMIC DNA]</scope>
    <source>
        <strain evidence="6 7">DSM 17455</strain>
    </source>
</reference>
<dbReference type="EC" id="2.1.2.11" evidence="3"/>
<dbReference type="Pfam" id="PF02548">
    <property type="entry name" value="Pantoate_transf"/>
    <property type="match status" value="1"/>
</dbReference>
<evidence type="ECO:0000256" key="2">
    <source>
        <dbReference type="ARBA" id="ARBA00011424"/>
    </source>
</evidence>
<sequence length="281" mass="30335">MARRKTRLKHLAEKVAKGERIVGMECHDTPSAIIAEELGMDLLCCGSPGPMGLMGHKSMATVDFEEQLYMLEGVLRGASSPFIICNMPNTTASISVEQSVRNAARVVKLGADGVHIEPSLGTVEHIRAIVAAGIPVVGHFGVQGERAVMNSGHAPAGRTAEEAAEIVKLVRASIDAGIFAALFEHTSVELTKWCYENLPVAVASLGSGPFAHGIFHVSNDIIGCSVFPIPPKREVFGDVWGEMRKAYATYFERAHNGQFPKPELSHNMHDGEFGKFESLMQ</sequence>